<dbReference type="Pfam" id="PF00443">
    <property type="entry name" value="UCH"/>
    <property type="match status" value="1"/>
</dbReference>
<dbReference type="GO" id="GO:0005634">
    <property type="term" value="C:nucleus"/>
    <property type="evidence" value="ECO:0007669"/>
    <property type="project" value="TreeGrafter"/>
</dbReference>
<feature type="region of interest" description="Disordered" evidence="6">
    <location>
        <begin position="89"/>
        <end position="114"/>
    </location>
</feature>
<feature type="compositionally biased region" description="Basic and acidic residues" evidence="6">
    <location>
        <begin position="555"/>
        <end position="570"/>
    </location>
</feature>
<dbReference type="GO" id="GO:0004843">
    <property type="term" value="F:cysteine-type deubiquitinase activity"/>
    <property type="evidence" value="ECO:0007669"/>
    <property type="project" value="UniProtKB-EC"/>
</dbReference>
<name>A0AAF0AVG2_9SCHI</name>
<evidence type="ECO:0000256" key="3">
    <source>
        <dbReference type="ARBA" id="ARBA00012759"/>
    </source>
</evidence>
<feature type="region of interest" description="Disordered" evidence="6">
    <location>
        <begin position="541"/>
        <end position="583"/>
    </location>
</feature>
<comment type="catalytic activity">
    <reaction evidence="1">
        <text>Thiol-dependent hydrolysis of ester, thioester, amide, peptide and isopeptide bonds formed by the C-terminal Gly of ubiquitin (a 76-residue protein attached to proteins as an intracellular targeting signal).</text>
        <dbReference type="EC" id="3.4.19.12"/>
    </reaction>
</comment>
<dbReference type="EMBL" id="CP115611">
    <property type="protein sequence ID" value="WBW72408.1"/>
    <property type="molecule type" value="Genomic_DNA"/>
</dbReference>
<organism evidence="8 9">
    <name type="scientific">Schizosaccharomyces osmophilus</name>
    <dbReference type="NCBI Taxonomy" id="2545709"/>
    <lineage>
        <taxon>Eukaryota</taxon>
        <taxon>Fungi</taxon>
        <taxon>Dikarya</taxon>
        <taxon>Ascomycota</taxon>
        <taxon>Taphrinomycotina</taxon>
        <taxon>Schizosaccharomycetes</taxon>
        <taxon>Schizosaccharomycetales</taxon>
        <taxon>Schizosaccharomycetaceae</taxon>
        <taxon>Schizosaccharomyces</taxon>
    </lineage>
</organism>
<dbReference type="EC" id="3.4.19.12" evidence="3"/>
<feature type="compositionally biased region" description="Polar residues" evidence="6">
    <location>
        <begin position="574"/>
        <end position="583"/>
    </location>
</feature>
<evidence type="ECO:0000256" key="5">
    <source>
        <dbReference type="ARBA" id="ARBA00022801"/>
    </source>
</evidence>
<evidence type="ECO:0000256" key="4">
    <source>
        <dbReference type="ARBA" id="ARBA00022670"/>
    </source>
</evidence>
<evidence type="ECO:0000256" key="1">
    <source>
        <dbReference type="ARBA" id="ARBA00000707"/>
    </source>
</evidence>
<dbReference type="InterPro" id="IPR001394">
    <property type="entry name" value="Peptidase_C19_UCH"/>
</dbReference>
<dbReference type="Gene3D" id="3.90.70.10">
    <property type="entry name" value="Cysteine proteinases"/>
    <property type="match status" value="1"/>
</dbReference>
<dbReference type="PANTHER" id="PTHR24006">
    <property type="entry name" value="UBIQUITIN CARBOXYL-TERMINAL HYDROLASE"/>
    <property type="match status" value="1"/>
</dbReference>
<proteinExistence type="inferred from homology"/>
<keyword evidence="5 8" id="KW-0378">Hydrolase</keyword>
<comment type="similarity">
    <text evidence="2">Belongs to the peptidase C19 family.</text>
</comment>
<protein>
    <recommendedName>
        <fullName evidence="3">ubiquitinyl hydrolase 1</fullName>
        <ecNumber evidence="3">3.4.19.12</ecNumber>
    </recommendedName>
</protein>
<feature type="compositionally biased region" description="Low complexity" evidence="6">
    <location>
        <begin position="89"/>
        <end position="102"/>
    </location>
</feature>
<keyword evidence="9" id="KW-1185">Reference proteome</keyword>
<dbReference type="GO" id="GO:0005829">
    <property type="term" value="C:cytosol"/>
    <property type="evidence" value="ECO:0007669"/>
    <property type="project" value="TreeGrafter"/>
</dbReference>
<evidence type="ECO:0000256" key="6">
    <source>
        <dbReference type="SAM" id="MobiDB-lite"/>
    </source>
</evidence>
<evidence type="ECO:0000256" key="2">
    <source>
        <dbReference type="ARBA" id="ARBA00009085"/>
    </source>
</evidence>
<dbReference type="CDD" id="cd02663">
    <property type="entry name" value="Peptidase_C19G"/>
    <property type="match status" value="1"/>
</dbReference>
<accession>A0AAF0AVG2</accession>
<dbReference type="GeneID" id="80874625"/>
<feature type="domain" description="USP" evidence="7">
    <location>
        <begin position="41"/>
        <end position="426"/>
    </location>
</feature>
<gene>
    <name evidence="8" type="primary">ubp9</name>
    <name evidence="8" type="ORF">SOMG_01143</name>
</gene>
<evidence type="ECO:0000259" key="7">
    <source>
        <dbReference type="PROSITE" id="PS50235"/>
    </source>
</evidence>
<evidence type="ECO:0000313" key="9">
    <source>
        <dbReference type="Proteomes" id="UP001212411"/>
    </source>
</evidence>
<dbReference type="GO" id="GO:0016579">
    <property type="term" value="P:protein deubiquitination"/>
    <property type="evidence" value="ECO:0007669"/>
    <property type="project" value="InterPro"/>
</dbReference>
<reference evidence="8 9" key="1">
    <citation type="journal article" date="2023" name="G3 (Bethesda)">
        <title>A high-quality reference genome for the fission yeast Schizosaccharomyces osmophilus.</title>
        <authorList>
            <person name="Jia G.S."/>
            <person name="Zhang W.C."/>
            <person name="Liang Y."/>
            <person name="Liu X.H."/>
            <person name="Rhind N."/>
            <person name="Pidoux A."/>
            <person name="Brysch-Herzberg M."/>
            <person name="Du L.L."/>
        </authorList>
    </citation>
    <scope>NUCLEOTIDE SEQUENCE [LARGE SCALE GENOMIC DNA]</scope>
    <source>
        <strain evidence="8 9">CBS 15793</strain>
    </source>
</reference>
<dbReference type="SUPFAM" id="SSF54001">
    <property type="entry name" value="Cysteine proteinases"/>
    <property type="match status" value="1"/>
</dbReference>
<keyword evidence="4" id="KW-0645">Protease</keyword>
<dbReference type="KEGG" id="som:SOMG_01143"/>
<dbReference type="InterPro" id="IPR050164">
    <property type="entry name" value="Peptidase_C19"/>
</dbReference>
<evidence type="ECO:0000313" key="8">
    <source>
        <dbReference type="EMBL" id="WBW72408.1"/>
    </source>
</evidence>
<dbReference type="InterPro" id="IPR018200">
    <property type="entry name" value="USP_CS"/>
</dbReference>
<dbReference type="InterPro" id="IPR028889">
    <property type="entry name" value="USP"/>
</dbReference>
<dbReference type="PROSITE" id="PS00973">
    <property type="entry name" value="USP_2"/>
    <property type="match status" value="1"/>
</dbReference>
<dbReference type="PROSITE" id="PS50235">
    <property type="entry name" value="USP_3"/>
    <property type="match status" value="1"/>
</dbReference>
<dbReference type="PANTHER" id="PTHR24006:SF733">
    <property type="entry name" value="RE52890P"/>
    <property type="match status" value="1"/>
</dbReference>
<dbReference type="RefSeq" id="XP_056036651.1">
    <property type="nucleotide sequence ID" value="XM_056179936.1"/>
</dbReference>
<sequence length="583" mass="66122">MSFRKWMGMSSGSSSEWRKSMLELEQLKQPLVPESFTDRFFGLTNYGNTCYVSSVLVSLYHIKPFRDNLNAFPIPSVPPNCKSVCVKSTGSDSSGSSSWYSSSRKKSNDSKKQPCPANLNGCGCVDITMAGAENGSKHQIQVNNTSYTTYGMEENVYTSLKDLFACVSSCECRYGVCSPERFVQILRRDNESFRSTRQQDAHEFLNFLLNSITEILDDYHANHPEVPQLKWIHSLFEGTLTSETKCLTCENITSRDESFLDLSIDIEEYSSVTSCLRSFSASEMLCAKNKFHCDVCKNLQEAEKRMKIKKLPKILALHLKRFKYNETQEAHDKLFHTVVFTNEMRLFNTTDDNEDAEKLYSLSAIIVHVGGGSHHGHYVSIVRTRSSGWVLFDDEKVTPVKESYLQRFFGDQPGQATAYVLFYTAAEEFEDYQDTSNDETLSYPISIPYQASSENTELNNTPATPKSISTLAHGDLDPMVTSYSSQYSQTADKDFHFPFSPDLSSSMESERNHLKSAEASPKILKRESKFFFPSLNRSKSHKFIFSSPSNSPKDTLTRDNKHSSESDVKHSFPFQLSKTKMKK</sequence>
<dbReference type="Proteomes" id="UP001212411">
    <property type="component" value="Chromosome 1"/>
</dbReference>
<dbReference type="GO" id="GO:0006508">
    <property type="term" value="P:proteolysis"/>
    <property type="evidence" value="ECO:0007669"/>
    <property type="project" value="UniProtKB-KW"/>
</dbReference>
<dbReference type="InterPro" id="IPR038765">
    <property type="entry name" value="Papain-like_cys_pep_sf"/>
</dbReference>
<dbReference type="AlphaFoldDB" id="A0AAF0AVG2"/>